<comment type="caution">
    <text evidence="1">The sequence shown here is derived from an EMBL/GenBank/DDBJ whole genome shotgun (WGS) entry which is preliminary data.</text>
</comment>
<protein>
    <submittedName>
        <fullName evidence="1">Uncharacterized protein</fullName>
    </submittedName>
</protein>
<name>A0A0K9YSL4_9BACL</name>
<reference evidence="2" key="1">
    <citation type="submission" date="2015-07" db="EMBL/GenBank/DDBJ databases">
        <title>Genome sequencing project for genomic taxonomy and phylogenomics of Bacillus-like bacteria.</title>
        <authorList>
            <person name="Liu B."/>
            <person name="Wang J."/>
            <person name="Zhu Y."/>
            <person name="Liu G."/>
            <person name="Chen Q."/>
            <person name="Chen Z."/>
            <person name="Lan J."/>
            <person name="Che J."/>
            <person name="Ge C."/>
            <person name="Shi H."/>
            <person name="Pan Z."/>
            <person name="Liu X."/>
        </authorList>
    </citation>
    <scope>NUCLEOTIDE SEQUENCE [LARGE SCALE GENOMIC DNA]</scope>
    <source>
        <strain evidence="2">DSM 9887</strain>
    </source>
</reference>
<accession>A0A0K9YSL4</accession>
<gene>
    <name evidence="1" type="ORF">ADS79_23040</name>
</gene>
<dbReference type="PATRIC" id="fig|54915.3.peg.3740"/>
<proteinExistence type="predicted"/>
<dbReference type="STRING" id="54915.ADS79_23040"/>
<organism evidence="1 2">
    <name type="scientific">Brevibacillus reuszeri</name>
    <dbReference type="NCBI Taxonomy" id="54915"/>
    <lineage>
        <taxon>Bacteria</taxon>
        <taxon>Bacillati</taxon>
        <taxon>Bacillota</taxon>
        <taxon>Bacilli</taxon>
        <taxon>Bacillales</taxon>
        <taxon>Paenibacillaceae</taxon>
        <taxon>Brevibacillus</taxon>
    </lineage>
</organism>
<dbReference type="AlphaFoldDB" id="A0A0K9YSL4"/>
<dbReference type="EMBL" id="LGIQ01000009">
    <property type="protein sequence ID" value="KNB71637.1"/>
    <property type="molecule type" value="Genomic_DNA"/>
</dbReference>
<evidence type="ECO:0000313" key="2">
    <source>
        <dbReference type="Proteomes" id="UP000036834"/>
    </source>
</evidence>
<sequence length="111" mass="12871">MSSYSDGEEKGENAADSWVTSWGSFLYGCMEKEKPRPKSFLQEAAQGWTLKGVFLFFHSTWVGAPKICRLFLLFPRCQLWWETRAVFVGISRWTKRNAGVFLRSRLMVCSF</sequence>
<evidence type="ECO:0000313" key="1">
    <source>
        <dbReference type="EMBL" id="KNB71637.1"/>
    </source>
</evidence>
<dbReference type="Proteomes" id="UP000036834">
    <property type="component" value="Unassembled WGS sequence"/>
</dbReference>